<protein>
    <submittedName>
        <fullName evidence="2">Phasin</fullName>
    </submittedName>
</protein>
<dbReference type="OrthoDB" id="8964077at2"/>
<feature type="domain" description="Phasin" evidence="1">
    <location>
        <begin position="30"/>
        <end position="117"/>
    </location>
</feature>
<dbReference type="InterPro" id="IPR018968">
    <property type="entry name" value="Phasin"/>
</dbReference>
<dbReference type="Proteomes" id="UP000071859">
    <property type="component" value="Unassembled WGS sequence"/>
</dbReference>
<dbReference type="EMBL" id="FCOX02000124">
    <property type="protein sequence ID" value="SAL06608.1"/>
    <property type="molecule type" value="Genomic_DNA"/>
</dbReference>
<evidence type="ECO:0000259" key="1">
    <source>
        <dbReference type="Pfam" id="PF09361"/>
    </source>
</evidence>
<sequence length="133" mass="14944">MADQMNPFGDLTKMLEQFKVPGVDMSALVESRRKDIEAIVDANKTAYESMQQLARKQTEMLTRAMQDIQEAAGAGISDPSKQTEVARNACLKALDDIKDLAEIARKSQADAMENITRRANEHMDEIKQMLQKK</sequence>
<dbReference type="RefSeq" id="WP_062612496.1">
    <property type="nucleotide sequence ID" value="NZ_FCOX02000124.1"/>
</dbReference>
<dbReference type="Pfam" id="PF09361">
    <property type="entry name" value="Phasin_2"/>
    <property type="match status" value="1"/>
</dbReference>
<reference evidence="2" key="1">
    <citation type="submission" date="2016-01" db="EMBL/GenBank/DDBJ databases">
        <authorList>
            <person name="Peeters C."/>
        </authorList>
    </citation>
    <scope>NUCLEOTIDE SEQUENCE</scope>
    <source>
        <strain evidence="2">LMG 29321</strain>
    </source>
</reference>
<keyword evidence="3" id="KW-1185">Reference proteome</keyword>
<organism evidence="2 3">
    <name type="scientific">Caballeronia calidae</name>
    <dbReference type="NCBI Taxonomy" id="1777139"/>
    <lineage>
        <taxon>Bacteria</taxon>
        <taxon>Pseudomonadati</taxon>
        <taxon>Pseudomonadota</taxon>
        <taxon>Betaproteobacteria</taxon>
        <taxon>Burkholderiales</taxon>
        <taxon>Burkholderiaceae</taxon>
        <taxon>Caballeronia</taxon>
    </lineage>
</organism>
<gene>
    <name evidence="2" type="ORF">AWB78_08149</name>
</gene>
<proteinExistence type="predicted"/>
<evidence type="ECO:0000313" key="2">
    <source>
        <dbReference type="EMBL" id="SAL06608.1"/>
    </source>
</evidence>
<dbReference type="AlphaFoldDB" id="A0A158EIE5"/>
<accession>A0A158EIE5</accession>
<comment type="caution">
    <text evidence="2">The sequence shown here is derived from an EMBL/GenBank/DDBJ whole genome shotgun (WGS) entry which is preliminary data.</text>
</comment>
<name>A0A158EIE5_9BURK</name>
<evidence type="ECO:0000313" key="3">
    <source>
        <dbReference type="Proteomes" id="UP000071859"/>
    </source>
</evidence>
<dbReference type="NCBIfam" id="TIGR01841">
    <property type="entry name" value="phasin"/>
    <property type="match status" value="1"/>
</dbReference>
<dbReference type="InterPro" id="IPR010127">
    <property type="entry name" value="Phasin_subfam-1"/>
</dbReference>